<protein>
    <submittedName>
        <fullName evidence="1">Uncharacterized protein</fullName>
    </submittedName>
</protein>
<evidence type="ECO:0000313" key="1">
    <source>
        <dbReference type="EMBL" id="SFN42922.1"/>
    </source>
</evidence>
<dbReference type="AlphaFoldDB" id="A0A1I4YY44"/>
<sequence length="236" mass="28187">MKAKIYSNKLFIGTTDLQIGDENMGCIFGEFVPTENYFKYIQKSVWKFWKTNKPDYKKWSSLRFNVQLENGYFLYPIGGYTFDDNPDFPTEPKRIDIAGIDRDVLDFFSLQNSSNLFIEEPWEKITINQKIGFEEELSKEIGLEEKSIFDFLKPKQEKHKLSDFKFSALYKYKSDDDVLFEVRNQNFEKQFTVIHLTWKGKKEIDGFPGTDFFKDFNEFKNLRMIPDKNEWEEMES</sequence>
<organism evidence="1 2">
    <name type="scientific">Flavobacterium succinicans</name>
    <dbReference type="NCBI Taxonomy" id="29536"/>
    <lineage>
        <taxon>Bacteria</taxon>
        <taxon>Pseudomonadati</taxon>
        <taxon>Bacteroidota</taxon>
        <taxon>Flavobacteriia</taxon>
        <taxon>Flavobacteriales</taxon>
        <taxon>Flavobacteriaceae</taxon>
        <taxon>Flavobacterium</taxon>
    </lineage>
</organism>
<reference evidence="2" key="1">
    <citation type="submission" date="2016-10" db="EMBL/GenBank/DDBJ databases">
        <authorList>
            <person name="Varghese N."/>
            <person name="Submissions S."/>
        </authorList>
    </citation>
    <scope>NUCLEOTIDE SEQUENCE [LARGE SCALE GENOMIC DNA]</scope>
    <source>
        <strain evidence="2">DSM 4002</strain>
    </source>
</reference>
<keyword evidence="2" id="KW-1185">Reference proteome</keyword>
<name>A0A1I4YY44_9FLAO</name>
<gene>
    <name evidence="1" type="ORF">SAMN05444143_11315</name>
</gene>
<evidence type="ECO:0000313" key="2">
    <source>
        <dbReference type="Proteomes" id="UP000182961"/>
    </source>
</evidence>
<dbReference type="Proteomes" id="UP000182961">
    <property type="component" value="Unassembled WGS sequence"/>
</dbReference>
<dbReference type="eggNOG" id="ENOG5030JIE">
    <property type="taxonomic scope" value="Bacteria"/>
</dbReference>
<proteinExistence type="predicted"/>
<accession>A0A1I4YY44</accession>
<dbReference type="EMBL" id="FOUT01000013">
    <property type="protein sequence ID" value="SFN42922.1"/>
    <property type="molecule type" value="Genomic_DNA"/>
</dbReference>
<dbReference type="RefSeq" id="WP_024982608.1">
    <property type="nucleotide sequence ID" value="NZ_CBCRUM010000017.1"/>
</dbReference>